<feature type="transmembrane region" description="Helical" evidence="4">
    <location>
        <begin position="244"/>
        <end position="262"/>
    </location>
</feature>
<evidence type="ECO:0000256" key="3">
    <source>
        <dbReference type="ARBA" id="ARBA00023136"/>
    </source>
</evidence>
<keyword evidence="3 4" id="KW-0472">Membrane</keyword>
<evidence type="ECO:0000256" key="4">
    <source>
        <dbReference type="SAM" id="Phobius"/>
    </source>
</evidence>
<evidence type="ECO:0000313" key="6">
    <source>
        <dbReference type="Proteomes" id="UP000009173"/>
    </source>
</evidence>
<feature type="transmembrane region" description="Helical" evidence="4">
    <location>
        <begin position="208"/>
        <end position="232"/>
    </location>
</feature>
<dbReference type="AlphaFoldDB" id="A0A0H3AAD3"/>
<keyword evidence="1 4" id="KW-0812">Transmembrane</keyword>
<feature type="transmembrane region" description="Helical" evidence="4">
    <location>
        <begin position="331"/>
        <end position="354"/>
    </location>
</feature>
<evidence type="ECO:0000313" key="5">
    <source>
        <dbReference type="EMBL" id="ABM29246.1"/>
    </source>
</evidence>
<evidence type="ECO:0000256" key="1">
    <source>
        <dbReference type="ARBA" id="ARBA00022692"/>
    </source>
</evidence>
<keyword evidence="2 4" id="KW-1133">Transmembrane helix</keyword>
<dbReference type="Proteomes" id="UP000009173">
    <property type="component" value="Chromosome"/>
</dbReference>
<sequence precursor="true">MPLIPAVPGLADRRMYVFLLLLTLGSGMSFQGWNTLYTNFAVHGAGLSGAENGLVQSIREVPGLLTFGVIPLLLLLREHRLAALAVLVTGVGVMTAGLLPTLWGVVATTLVMSFGFHYFEAVNQSLILQYFDVRTAPLVMGRLRGLAAGGNLVMGALVYVLADLFAFSTLFCIMGSFATVAGAWALTRDPSDPARPAQRRSMVLRRRYWLFYLLTILAGARRQIFTVFSVFLLVEHFGYGVREVALLFIVNNAVNWFLNPLIGRAVNRFGEQHLLTVEYSVLVLVFLGYTVTDSPLVAAFLYVVDHIFFNFAIAIRTFFQKIADPADIAPSMAMSVAINHIAAVVMPVCGGMLWMLDYRIPFYVGAGLAVASLLATQRIGAELRLQGVKPC</sequence>
<feature type="transmembrane region" description="Helical" evidence="4">
    <location>
        <begin position="360"/>
        <end position="376"/>
    </location>
</feature>
<evidence type="ECO:0000256" key="2">
    <source>
        <dbReference type="ARBA" id="ARBA00022989"/>
    </source>
</evidence>
<feature type="transmembrane region" description="Helical" evidence="4">
    <location>
        <begin position="297"/>
        <end position="319"/>
    </location>
</feature>
<feature type="transmembrane region" description="Helical" evidence="4">
    <location>
        <begin position="168"/>
        <end position="187"/>
    </location>
</feature>
<proteinExistence type="predicted"/>
<name>A0A0H3AAD3_NITV4</name>
<dbReference type="EMBL" id="CP000527">
    <property type="protein sequence ID" value="ABM29246.1"/>
    <property type="molecule type" value="Genomic_DNA"/>
</dbReference>
<feature type="transmembrane region" description="Helical" evidence="4">
    <location>
        <begin position="81"/>
        <end position="103"/>
    </location>
</feature>
<dbReference type="HOGENOM" id="CLU_057648_0_0_7"/>
<organism evidence="5 6">
    <name type="scientific">Nitratidesulfovibrio vulgaris (strain DP4)</name>
    <name type="common">Desulfovibrio vulgaris</name>
    <dbReference type="NCBI Taxonomy" id="391774"/>
    <lineage>
        <taxon>Bacteria</taxon>
        <taxon>Pseudomonadati</taxon>
        <taxon>Thermodesulfobacteriota</taxon>
        <taxon>Desulfovibrionia</taxon>
        <taxon>Desulfovibrionales</taxon>
        <taxon>Desulfovibrionaceae</taxon>
        <taxon>Nitratidesulfovibrio</taxon>
    </lineage>
</organism>
<feature type="transmembrane region" description="Helical" evidence="4">
    <location>
        <begin position="274"/>
        <end position="291"/>
    </location>
</feature>
<dbReference type="RefSeq" id="WP_011792732.1">
    <property type="nucleotide sequence ID" value="NC_008751.1"/>
</dbReference>
<dbReference type="PANTHER" id="PTHR23518:SF2">
    <property type="entry name" value="MAJOR FACILITATOR SUPERFAMILY TRANSPORTER"/>
    <property type="match status" value="1"/>
</dbReference>
<dbReference type="SUPFAM" id="SSF103473">
    <property type="entry name" value="MFS general substrate transporter"/>
    <property type="match status" value="1"/>
</dbReference>
<dbReference type="Pfam" id="PF07690">
    <property type="entry name" value="MFS_1"/>
    <property type="match status" value="1"/>
</dbReference>
<dbReference type="Gene3D" id="1.20.1250.20">
    <property type="entry name" value="MFS general substrate transporter like domains"/>
    <property type="match status" value="2"/>
</dbReference>
<gene>
    <name evidence="5" type="ordered locus">Dvul_2230</name>
</gene>
<reference evidence="6" key="1">
    <citation type="journal article" date="2009" name="Environ. Microbiol.">
        <title>Contribution of mobile genetic elements to Desulfovibrio vulgaris genome plasticity.</title>
        <authorList>
            <person name="Walker C.B."/>
            <person name="Stolyar S."/>
            <person name="Chivian D."/>
            <person name="Pinel N."/>
            <person name="Gabster J.A."/>
            <person name="Dehal P.S."/>
            <person name="He Z."/>
            <person name="Yang Z.K."/>
            <person name="Yen H.C."/>
            <person name="Zhou J."/>
            <person name="Wall J.D."/>
            <person name="Hazen T.C."/>
            <person name="Arkin A.P."/>
            <person name="Stahl D.A."/>
        </authorList>
    </citation>
    <scope>NUCLEOTIDE SEQUENCE [LARGE SCALE GENOMIC DNA]</scope>
    <source>
        <strain evidence="6">DP4</strain>
    </source>
</reference>
<dbReference type="GO" id="GO:0022857">
    <property type="term" value="F:transmembrane transporter activity"/>
    <property type="evidence" value="ECO:0007669"/>
    <property type="project" value="InterPro"/>
</dbReference>
<accession>A0A0H3AAD3</accession>
<dbReference type="PANTHER" id="PTHR23518">
    <property type="entry name" value="C-METHYLTRANSFERASE"/>
    <property type="match status" value="1"/>
</dbReference>
<dbReference type="InterPro" id="IPR011701">
    <property type="entry name" value="MFS"/>
</dbReference>
<dbReference type="InterPro" id="IPR036259">
    <property type="entry name" value="MFS_trans_sf"/>
</dbReference>
<dbReference type="KEGG" id="dvl:Dvul_2230"/>
<protein>
    <submittedName>
        <fullName evidence="5">Major facilitator superfamily MFS_1</fullName>
    </submittedName>
</protein>